<dbReference type="NCBIfam" id="TIGR00231">
    <property type="entry name" value="small_GTP"/>
    <property type="match status" value="1"/>
</dbReference>
<dbReference type="InterPro" id="IPR006689">
    <property type="entry name" value="Small_GTPase_ARF/SAR"/>
</dbReference>
<dbReference type="InterPro" id="IPR051995">
    <property type="entry name" value="Ciliary_GTPase"/>
</dbReference>
<feature type="compositionally biased region" description="Basic residues" evidence="5">
    <location>
        <begin position="363"/>
        <end position="374"/>
    </location>
</feature>
<dbReference type="AlphaFoldDB" id="A0AA89C2X1"/>
<keyword evidence="1 3" id="KW-0547">Nucleotide-binding</keyword>
<dbReference type="GO" id="GO:0097500">
    <property type="term" value="P:receptor localization to non-motile cilium"/>
    <property type="evidence" value="ECO:0007669"/>
    <property type="project" value="TreeGrafter"/>
</dbReference>
<evidence type="ECO:0000256" key="2">
    <source>
        <dbReference type="ARBA" id="ARBA00023134"/>
    </source>
</evidence>
<feature type="non-terminal residue" evidence="6">
    <location>
        <position position="1"/>
    </location>
</feature>
<sequence>RELTLAILGVDNAGKSTTTKGLLGEALETTPTIGFNNEEISFGKFDLKLYDLGGGKKIRDIWIQYFTEVYGIIYVVDSTANERMEEIKQNLQNLLEHDKVAGKPILLLANKQDKENAMDEVDICEQLNLENLVNKNKCPCRIETCSAIKGTGKKMDKNIKSGLNWLCGMIDHNWTLYHSRVEEDTAEQEKIRKKEMEERRERVRKIREERERKEKEEQERLGIKPEEEDDDDNDVMEGGPFKRVDVNELTKKEQKLKEQKRKQKEMERKLKKMSEEDDKNENESDGIKDLRAPRSKRSIGRLGLLNDNTNNDSLIPKSDDDDDDEDEDSDFRLTPRNRKATPRLPPLQKPLGTRFNEEAPVQKLKKKKKRKPKLKALSENVEELNEGYDDTLDINCLMNVTPRSKKKKGKRKKKKEDSLVNGYGHDFSAIRSPHDTLENDSDYRNSPRRLQENDSDDHQTEVRKLKKKKPKNFLKNNKTAPSDDEFEMNEREVSFSPMGSPAKKQGYTPRQESLSDMFSVSSTKWGLAEDLPEVDTDYKPRLQRRSNVDEDENVIF</sequence>
<gene>
    <name evidence="6" type="ORF">FSP39_008790</name>
</gene>
<comment type="caution">
    <text evidence="6">The sequence shown here is derived from an EMBL/GenBank/DDBJ whole genome shotgun (WGS) entry which is preliminary data.</text>
</comment>
<keyword evidence="7" id="KW-1185">Reference proteome</keyword>
<dbReference type="GO" id="GO:0003924">
    <property type="term" value="F:GTPase activity"/>
    <property type="evidence" value="ECO:0007669"/>
    <property type="project" value="InterPro"/>
</dbReference>
<dbReference type="EMBL" id="VSWD01000007">
    <property type="protein sequence ID" value="KAK3097336.1"/>
    <property type="molecule type" value="Genomic_DNA"/>
</dbReference>
<feature type="binding site" evidence="3">
    <location>
        <begin position="110"/>
        <end position="113"/>
    </location>
    <ligand>
        <name>GTP</name>
        <dbReference type="ChEBI" id="CHEBI:37565"/>
    </ligand>
</feature>
<feature type="compositionally biased region" description="Acidic residues" evidence="5">
    <location>
        <begin position="319"/>
        <end position="329"/>
    </location>
</feature>
<feature type="compositionally biased region" description="Acidic residues" evidence="5">
    <location>
        <begin position="226"/>
        <end position="235"/>
    </location>
</feature>
<feature type="binding site" evidence="3">
    <location>
        <begin position="9"/>
        <end position="16"/>
    </location>
    <ligand>
        <name>GTP</name>
        <dbReference type="ChEBI" id="CHEBI:37565"/>
    </ligand>
</feature>
<evidence type="ECO:0000313" key="6">
    <source>
        <dbReference type="EMBL" id="KAK3097336.1"/>
    </source>
</evidence>
<feature type="compositionally biased region" description="Basic and acidic residues" evidence="5">
    <location>
        <begin position="211"/>
        <end position="225"/>
    </location>
</feature>
<dbReference type="GO" id="GO:1905515">
    <property type="term" value="P:non-motile cilium assembly"/>
    <property type="evidence" value="ECO:0007669"/>
    <property type="project" value="TreeGrafter"/>
</dbReference>
<feature type="compositionally biased region" description="Basic and acidic residues" evidence="5">
    <location>
        <begin position="264"/>
        <end position="274"/>
    </location>
</feature>
<feature type="compositionally biased region" description="Basic and acidic residues" evidence="5">
    <location>
        <begin position="432"/>
        <end position="463"/>
    </location>
</feature>
<dbReference type="SMART" id="SM00178">
    <property type="entry name" value="SAR"/>
    <property type="match status" value="1"/>
</dbReference>
<evidence type="ECO:0008006" key="8">
    <source>
        <dbReference type="Google" id="ProtNLM"/>
    </source>
</evidence>
<dbReference type="PRINTS" id="PR00328">
    <property type="entry name" value="SAR1GTPBP"/>
</dbReference>
<dbReference type="Pfam" id="PF00025">
    <property type="entry name" value="Arf"/>
    <property type="match status" value="1"/>
</dbReference>
<keyword evidence="4" id="KW-0460">Magnesium</keyword>
<protein>
    <recommendedName>
        <fullName evidence="8">ADP-ribosylation factor-like protein 13B</fullName>
    </recommendedName>
</protein>
<evidence type="ECO:0000256" key="1">
    <source>
        <dbReference type="ARBA" id="ARBA00022741"/>
    </source>
</evidence>
<feature type="compositionally biased region" description="Basic residues" evidence="5">
    <location>
        <begin position="403"/>
        <end position="414"/>
    </location>
</feature>
<dbReference type="GO" id="GO:0097730">
    <property type="term" value="C:non-motile cilium"/>
    <property type="evidence" value="ECO:0007669"/>
    <property type="project" value="TreeGrafter"/>
</dbReference>
<reference evidence="6" key="1">
    <citation type="submission" date="2019-08" db="EMBL/GenBank/DDBJ databases">
        <title>The improved chromosome-level genome for the pearl oyster Pinctada fucata martensii using PacBio sequencing and Hi-C.</title>
        <authorList>
            <person name="Zheng Z."/>
        </authorList>
    </citation>
    <scope>NUCLEOTIDE SEQUENCE</scope>
    <source>
        <strain evidence="6">ZZ-2019</strain>
        <tissue evidence="6">Adductor muscle</tissue>
    </source>
</reference>
<feature type="binding site" evidence="3">
    <location>
        <position position="54"/>
    </location>
    <ligand>
        <name>GTP</name>
        <dbReference type="ChEBI" id="CHEBI:37565"/>
    </ligand>
</feature>
<dbReference type="PANTHER" id="PTHR46090">
    <property type="entry name" value="ADP-RIBOSYLATION FACTOR-LIKE PROTEIN 13B"/>
    <property type="match status" value="1"/>
</dbReference>
<dbReference type="InterPro" id="IPR005225">
    <property type="entry name" value="Small_GTP-bd"/>
</dbReference>
<evidence type="ECO:0000256" key="3">
    <source>
        <dbReference type="PIRSR" id="PIRSR606689-1"/>
    </source>
</evidence>
<dbReference type="SMART" id="SM00177">
    <property type="entry name" value="ARF"/>
    <property type="match status" value="1"/>
</dbReference>
<feature type="binding site" evidence="4">
    <location>
        <position position="32"/>
    </location>
    <ligand>
        <name>Mg(2+)</name>
        <dbReference type="ChEBI" id="CHEBI:18420"/>
    </ligand>
</feature>
<dbReference type="GO" id="GO:0046872">
    <property type="term" value="F:metal ion binding"/>
    <property type="evidence" value="ECO:0007669"/>
    <property type="project" value="UniProtKB-KW"/>
</dbReference>
<dbReference type="FunFam" id="3.40.50.300:FF:000415">
    <property type="entry name" value="ADP-ribosylation factor-like GTPase 13B"/>
    <property type="match status" value="1"/>
</dbReference>
<evidence type="ECO:0000256" key="4">
    <source>
        <dbReference type="PIRSR" id="PIRSR606689-2"/>
    </source>
</evidence>
<dbReference type="Proteomes" id="UP001186944">
    <property type="component" value="Unassembled WGS sequence"/>
</dbReference>
<dbReference type="GO" id="GO:0005525">
    <property type="term" value="F:GTP binding"/>
    <property type="evidence" value="ECO:0007669"/>
    <property type="project" value="UniProtKB-KW"/>
</dbReference>
<keyword evidence="4" id="KW-0479">Metal-binding</keyword>
<dbReference type="PROSITE" id="PS51417">
    <property type="entry name" value="ARF"/>
    <property type="match status" value="1"/>
</dbReference>
<proteinExistence type="predicted"/>
<feature type="compositionally biased region" description="Basic and acidic residues" evidence="5">
    <location>
        <begin position="240"/>
        <end position="257"/>
    </location>
</feature>
<dbReference type="GO" id="GO:0060170">
    <property type="term" value="C:ciliary membrane"/>
    <property type="evidence" value="ECO:0007669"/>
    <property type="project" value="TreeGrafter"/>
</dbReference>
<feature type="compositionally biased region" description="Basic and acidic residues" evidence="5">
    <location>
        <begin position="281"/>
        <end position="292"/>
    </location>
</feature>
<feature type="binding site" evidence="4">
    <location>
        <position position="16"/>
    </location>
    <ligand>
        <name>Mg(2+)</name>
        <dbReference type="ChEBI" id="CHEBI:18420"/>
    </ligand>
</feature>
<feature type="region of interest" description="Disordered" evidence="5">
    <location>
        <begin position="211"/>
        <end position="376"/>
    </location>
</feature>
<evidence type="ECO:0000256" key="5">
    <source>
        <dbReference type="SAM" id="MobiDB-lite"/>
    </source>
</evidence>
<keyword evidence="2 3" id="KW-0342">GTP-binding</keyword>
<dbReference type="SUPFAM" id="SSF52540">
    <property type="entry name" value="P-loop containing nucleoside triphosphate hydrolases"/>
    <property type="match status" value="1"/>
</dbReference>
<accession>A0AA89C2X1</accession>
<feature type="region of interest" description="Disordered" evidence="5">
    <location>
        <begin position="397"/>
        <end position="515"/>
    </location>
</feature>
<name>A0AA89C2X1_PINIB</name>
<evidence type="ECO:0000313" key="7">
    <source>
        <dbReference type="Proteomes" id="UP001186944"/>
    </source>
</evidence>
<dbReference type="PANTHER" id="PTHR46090:SF2">
    <property type="entry name" value="ADP-RIBOSYLATION FACTOR-LIKE PROTEIN 13B"/>
    <property type="match status" value="1"/>
</dbReference>
<dbReference type="Gene3D" id="3.40.50.300">
    <property type="entry name" value="P-loop containing nucleotide triphosphate hydrolases"/>
    <property type="match status" value="1"/>
</dbReference>
<dbReference type="InterPro" id="IPR027417">
    <property type="entry name" value="P-loop_NTPase"/>
</dbReference>
<organism evidence="6 7">
    <name type="scientific">Pinctada imbricata</name>
    <name type="common">Atlantic pearl-oyster</name>
    <name type="synonym">Pinctada martensii</name>
    <dbReference type="NCBI Taxonomy" id="66713"/>
    <lineage>
        <taxon>Eukaryota</taxon>
        <taxon>Metazoa</taxon>
        <taxon>Spiralia</taxon>
        <taxon>Lophotrochozoa</taxon>
        <taxon>Mollusca</taxon>
        <taxon>Bivalvia</taxon>
        <taxon>Autobranchia</taxon>
        <taxon>Pteriomorphia</taxon>
        <taxon>Pterioida</taxon>
        <taxon>Pterioidea</taxon>
        <taxon>Pteriidae</taxon>
        <taxon>Pinctada</taxon>
    </lineage>
</organism>